<reference evidence="4 5" key="1">
    <citation type="submission" date="2017-10" db="EMBL/GenBank/DDBJ databases">
        <title>Sequencing the genomes of 1000 actinobacteria strains.</title>
        <authorList>
            <person name="Klenk H.-P."/>
        </authorList>
    </citation>
    <scope>NUCLEOTIDE SEQUENCE [LARGE SCALE GENOMIC DNA]</scope>
    <source>
        <strain evidence="4 5">DSM 21801</strain>
    </source>
</reference>
<keyword evidence="5" id="KW-1185">Reference proteome</keyword>
<accession>A0A2A9D4C6</accession>
<sequence length="386" mass="41179">MWIPAEGTLSRRATQQLTGPYQAGIPPQIAGLDPDVSAGVAADAEQASVEMAHFDAEAADVMGTAEFAPMASVLLRSESAASSQIEHLTAGARQLALAELPGAGSEASKNARTVAGNVAAMRAALDLAERPDSGAILAMHAALLDGHRDARPGAWREEQVWVGGRAPTEAAFVPPPPEYVPLAMNDLAAFCARRDVPALTHVAVAHAQFETVHPFVDGNGRTGRALAHAMLRRSGITRRVTVPISAGILTDTGAYFAALDAFRQGRIEPIVEIFVRSAETAISNGRRLLDDLRRLRSDWKARVTARAGASVWRALDLVIAQPVLDVPYLQQHLQVAYTSAAGAIQTMTEAGILLPSVVGRRRNRVWHAPEVLEALDDFAERAGRRS</sequence>
<keyword evidence="2" id="KW-0067">ATP-binding</keyword>
<feature type="domain" description="Fido" evidence="3">
    <location>
        <begin position="131"/>
        <end position="276"/>
    </location>
</feature>
<dbReference type="GO" id="GO:0005524">
    <property type="term" value="F:ATP binding"/>
    <property type="evidence" value="ECO:0007669"/>
    <property type="project" value="UniProtKB-KW"/>
</dbReference>
<gene>
    <name evidence="4" type="ORF">ATL40_2427</name>
</gene>
<dbReference type="Gene3D" id="1.10.3290.10">
    <property type="entry name" value="Fido-like domain"/>
    <property type="match status" value="1"/>
</dbReference>
<organism evidence="4 5">
    <name type="scientific">Serinibacter salmoneus</name>
    <dbReference type="NCBI Taxonomy" id="556530"/>
    <lineage>
        <taxon>Bacteria</taxon>
        <taxon>Bacillati</taxon>
        <taxon>Actinomycetota</taxon>
        <taxon>Actinomycetes</taxon>
        <taxon>Micrococcales</taxon>
        <taxon>Beutenbergiaceae</taxon>
        <taxon>Serinibacter</taxon>
    </lineage>
</organism>
<feature type="active site" evidence="1">
    <location>
        <position position="213"/>
    </location>
</feature>
<dbReference type="InterPro" id="IPR003812">
    <property type="entry name" value="Fido"/>
</dbReference>
<feature type="binding site" evidence="2">
    <location>
        <begin position="217"/>
        <end position="224"/>
    </location>
    <ligand>
        <name>ATP</name>
        <dbReference type="ChEBI" id="CHEBI:30616"/>
    </ligand>
</feature>
<evidence type="ECO:0000259" key="3">
    <source>
        <dbReference type="PROSITE" id="PS51459"/>
    </source>
</evidence>
<name>A0A2A9D4C6_9MICO</name>
<dbReference type="PROSITE" id="PS51459">
    <property type="entry name" value="FIDO"/>
    <property type="match status" value="1"/>
</dbReference>
<evidence type="ECO:0000256" key="2">
    <source>
        <dbReference type="PIRSR" id="PIRSR640198-2"/>
    </source>
</evidence>
<dbReference type="SUPFAM" id="SSF140931">
    <property type="entry name" value="Fic-like"/>
    <property type="match status" value="1"/>
</dbReference>
<dbReference type="InterPro" id="IPR040198">
    <property type="entry name" value="Fido_containing"/>
</dbReference>
<protein>
    <submittedName>
        <fullName evidence="4">Fic family protein</fullName>
    </submittedName>
</protein>
<keyword evidence="2" id="KW-0547">Nucleotide-binding</keyword>
<dbReference type="AlphaFoldDB" id="A0A2A9D4C6"/>
<evidence type="ECO:0000313" key="5">
    <source>
        <dbReference type="Proteomes" id="UP000224915"/>
    </source>
</evidence>
<proteinExistence type="predicted"/>
<dbReference type="Proteomes" id="UP000224915">
    <property type="component" value="Unassembled WGS sequence"/>
</dbReference>
<dbReference type="InterPro" id="IPR036597">
    <property type="entry name" value="Fido-like_dom_sf"/>
</dbReference>
<dbReference type="PANTHER" id="PTHR13504:SF38">
    <property type="entry name" value="FIDO DOMAIN-CONTAINING PROTEIN"/>
    <property type="match status" value="1"/>
</dbReference>
<dbReference type="Pfam" id="PF02661">
    <property type="entry name" value="Fic"/>
    <property type="match status" value="1"/>
</dbReference>
<dbReference type="PANTHER" id="PTHR13504">
    <property type="entry name" value="FIDO DOMAIN-CONTAINING PROTEIN DDB_G0283145"/>
    <property type="match status" value="1"/>
</dbReference>
<comment type="caution">
    <text evidence="4">The sequence shown here is derived from an EMBL/GenBank/DDBJ whole genome shotgun (WGS) entry which is preliminary data.</text>
</comment>
<dbReference type="EMBL" id="PDJD01000001">
    <property type="protein sequence ID" value="PFG20812.1"/>
    <property type="molecule type" value="Genomic_DNA"/>
</dbReference>
<evidence type="ECO:0000313" key="4">
    <source>
        <dbReference type="EMBL" id="PFG20812.1"/>
    </source>
</evidence>
<evidence type="ECO:0000256" key="1">
    <source>
        <dbReference type="PIRSR" id="PIRSR640198-1"/>
    </source>
</evidence>